<evidence type="ECO:0000313" key="1">
    <source>
        <dbReference type="EMBL" id="KAJ3041327.1"/>
    </source>
</evidence>
<dbReference type="AlphaFoldDB" id="A0AAD5X090"/>
<proteinExistence type="predicted"/>
<comment type="caution">
    <text evidence="1">The sequence shown here is derived from an EMBL/GenBank/DDBJ whole genome shotgun (WGS) entry which is preliminary data.</text>
</comment>
<protein>
    <recommendedName>
        <fullName evidence="3">Ankyrin repeat protein</fullName>
    </recommendedName>
</protein>
<name>A0AAD5X090_9FUNG</name>
<organism evidence="1 2">
    <name type="scientific">Rhizophlyctis rosea</name>
    <dbReference type="NCBI Taxonomy" id="64517"/>
    <lineage>
        <taxon>Eukaryota</taxon>
        <taxon>Fungi</taxon>
        <taxon>Fungi incertae sedis</taxon>
        <taxon>Chytridiomycota</taxon>
        <taxon>Chytridiomycota incertae sedis</taxon>
        <taxon>Chytridiomycetes</taxon>
        <taxon>Rhizophlyctidales</taxon>
        <taxon>Rhizophlyctidaceae</taxon>
        <taxon>Rhizophlyctis</taxon>
    </lineage>
</organism>
<dbReference type="SUPFAM" id="SSF48403">
    <property type="entry name" value="Ankyrin repeat"/>
    <property type="match status" value="1"/>
</dbReference>
<dbReference type="Proteomes" id="UP001212841">
    <property type="component" value="Unassembled WGS sequence"/>
</dbReference>
<keyword evidence="2" id="KW-1185">Reference proteome</keyword>
<accession>A0AAD5X090</accession>
<sequence>MGDWDLQGALSHAAKCGKNASVKLLLHPGNRELNPQLDVGGRGIALYYAATERGLSHVPDLVESDADISHALRCAVIKGDKAALEKLLKWVVDDVQPTWTSNPYVVPVEMLVRRTISEHRNVKDWKLPEIIPVLCEHFSEMEVEALQEDPEVGTIVRDALKGSDHGE</sequence>
<dbReference type="EMBL" id="JADGJD010001493">
    <property type="protein sequence ID" value="KAJ3041327.1"/>
    <property type="molecule type" value="Genomic_DNA"/>
</dbReference>
<dbReference type="InterPro" id="IPR036770">
    <property type="entry name" value="Ankyrin_rpt-contain_sf"/>
</dbReference>
<gene>
    <name evidence="1" type="ORF">HK097_002291</name>
</gene>
<evidence type="ECO:0000313" key="2">
    <source>
        <dbReference type="Proteomes" id="UP001212841"/>
    </source>
</evidence>
<dbReference type="Gene3D" id="1.25.40.20">
    <property type="entry name" value="Ankyrin repeat-containing domain"/>
    <property type="match status" value="1"/>
</dbReference>
<evidence type="ECO:0008006" key="3">
    <source>
        <dbReference type="Google" id="ProtNLM"/>
    </source>
</evidence>
<reference evidence="1" key="1">
    <citation type="submission" date="2020-05" db="EMBL/GenBank/DDBJ databases">
        <title>Phylogenomic resolution of chytrid fungi.</title>
        <authorList>
            <person name="Stajich J.E."/>
            <person name="Amses K."/>
            <person name="Simmons R."/>
            <person name="Seto K."/>
            <person name="Myers J."/>
            <person name="Bonds A."/>
            <person name="Quandt C.A."/>
            <person name="Barry K."/>
            <person name="Liu P."/>
            <person name="Grigoriev I."/>
            <person name="Longcore J.E."/>
            <person name="James T.Y."/>
        </authorList>
    </citation>
    <scope>NUCLEOTIDE SEQUENCE</scope>
    <source>
        <strain evidence="1">JEL0318</strain>
    </source>
</reference>